<dbReference type="EC" id="1.1.1.105" evidence="2"/>
<keyword evidence="2" id="KW-0560">Oxidoreductase</keyword>
<keyword evidence="1" id="KW-0472">Membrane</keyword>
<protein>
    <submittedName>
        <fullName evidence="2 3">D-beta-hydroxybutyrate dehydrogenase, putative</fullName>
        <ecNumber evidence="2">1.1.1.105</ecNumber>
    </submittedName>
</protein>
<feature type="transmembrane region" description="Helical" evidence="1">
    <location>
        <begin position="27"/>
        <end position="50"/>
    </location>
</feature>
<gene>
    <name evidence="3" type="primary">8235865</name>
    <name evidence="2" type="ORF">Phum_PHUM492180</name>
</gene>
<dbReference type="CTD" id="8235865"/>
<dbReference type="PRINTS" id="PR00081">
    <property type="entry name" value="GDHRDH"/>
</dbReference>
<keyword evidence="1" id="KW-0812">Transmembrane</keyword>
<dbReference type="Pfam" id="PF00106">
    <property type="entry name" value="adh_short"/>
    <property type="match status" value="1"/>
</dbReference>
<dbReference type="PANTHER" id="PTHR43313:SF50">
    <property type="entry name" value="GH26015P"/>
    <property type="match status" value="1"/>
</dbReference>
<dbReference type="Proteomes" id="UP000009046">
    <property type="component" value="Unassembled WGS sequence"/>
</dbReference>
<keyword evidence="4" id="KW-1185">Reference proteome</keyword>
<dbReference type="FunCoup" id="E0VWY3">
    <property type="interactions" value="10"/>
</dbReference>
<dbReference type="InParanoid" id="E0VWY3"/>
<dbReference type="EnsemblMetazoa" id="PHUM492180-RA">
    <property type="protein sequence ID" value="PHUM492180-PA"/>
    <property type="gene ID" value="PHUM492180"/>
</dbReference>
<proteinExistence type="predicted"/>
<dbReference type="eggNOG" id="KOG1610">
    <property type="taxonomic scope" value="Eukaryota"/>
</dbReference>
<dbReference type="RefSeq" id="XP_002430627.1">
    <property type="nucleotide sequence ID" value="XM_002430582.1"/>
</dbReference>
<dbReference type="InterPro" id="IPR036291">
    <property type="entry name" value="NAD(P)-bd_dom_sf"/>
</dbReference>
<evidence type="ECO:0000256" key="1">
    <source>
        <dbReference type="SAM" id="Phobius"/>
    </source>
</evidence>
<reference evidence="2" key="2">
    <citation type="submission" date="2007-04" db="EMBL/GenBank/DDBJ databases">
        <title>The genome of the human body louse.</title>
        <authorList>
            <consortium name="The Human Body Louse Genome Consortium"/>
            <person name="Kirkness E."/>
            <person name="Walenz B."/>
            <person name="Hass B."/>
            <person name="Bruggner R."/>
            <person name="Strausberg R."/>
        </authorList>
    </citation>
    <scope>NUCLEOTIDE SEQUENCE</scope>
    <source>
        <strain evidence="2">USDA</strain>
    </source>
</reference>
<dbReference type="SUPFAM" id="SSF51735">
    <property type="entry name" value="NAD(P)-binding Rossmann-fold domains"/>
    <property type="match status" value="1"/>
</dbReference>
<dbReference type="Gene3D" id="3.40.50.720">
    <property type="entry name" value="NAD(P)-binding Rossmann-like Domain"/>
    <property type="match status" value="1"/>
</dbReference>
<feature type="transmembrane region" description="Helical" evidence="1">
    <location>
        <begin position="56"/>
        <end position="73"/>
    </location>
</feature>
<dbReference type="HOGENOM" id="CLU_010194_2_0_1"/>
<dbReference type="PANTHER" id="PTHR43313">
    <property type="entry name" value="SHORT-CHAIN DEHYDROGENASE/REDUCTASE FAMILY 9C"/>
    <property type="match status" value="1"/>
</dbReference>
<name>E0VWY3_PEDHC</name>
<dbReference type="OrthoDB" id="2102561at2759"/>
<keyword evidence="1" id="KW-1133">Transmembrane helix</keyword>
<evidence type="ECO:0000313" key="2">
    <source>
        <dbReference type="EMBL" id="EEB17889.1"/>
    </source>
</evidence>
<reference evidence="3" key="3">
    <citation type="submission" date="2021-02" db="UniProtKB">
        <authorList>
            <consortium name="EnsemblMetazoa"/>
        </authorList>
    </citation>
    <scope>IDENTIFICATION</scope>
    <source>
        <strain evidence="3">USDA</strain>
    </source>
</reference>
<dbReference type="AlphaFoldDB" id="E0VWY3"/>
<evidence type="ECO:0000313" key="4">
    <source>
        <dbReference type="Proteomes" id="UP000009046"/>
    </source>
</evidence>
<dbReference type="EMBL" id="AAZO01005954">
    <property type="status" value="NOT_ANNOTATED_CDS"/>
    <property type="molecule type" value="Genomic_DNA"/>
</dbReference>
<dbReference type="InterPro" id="IPR002347">
    <property type="entry name" value="SDR_fam"/>
</dbReference>
<dbReference type="EMBL" id="DS235824">
    <property type="protein sequence ID" value="EEB17889.1"/>
    <property type="molecule type" value="Genomic_DNA"/>
</dbReference>
<dbReference type="KEGG" id="phu:Phum_PHUM492180"/>
<dbReference type="STRING" id="121224.E0VWY3"/>
<dbReference type="GO" id="GO:0004745">
    <property type="term" value="F:all-trans-retinol dehydrogenase (NAD+) activity"/>
    <property type="evidence" value="ECO:0007669"/>
    <property type="project" value="UniProtKB-EC"/>
</dbReference>
<sequence length="366" mass="41590">MGKQEKGKMRNKMEREEEVAWDLLDRCLLPIIFSHASAVIISTVLNTLYISQVSSFSLFLLFLICSLSGVFFYHNLKVRTAGKCVLVTSCDSKLGIALVKQLDDLGFTVFAGFVKKNEESNKLKEVTSGRLHIIELDVTNERQVLSAADYVKKNLPSKTNGLWALINSAQSAAFGEVEWVPPAVFRQAVEVNLLSVINVTQTFLPLLRKSKGRIVNIVSVLGRISSPVRAPFCSSMSGVESFSDCLRLEMRRWGVDVVVVEPGDFTTGNLWFNDRKMLQDAKKMWKEMPEETKEDYGKDYFEYKIRGLEEYAKEPETDLTPVVKSIIDSVCRTFPLPRYTPITRREKMKVFVSDHLPRSVYDILYN</sequence>
<dbReference type="OMA" id="RVEMACF"/>
<reference evidence="2" key="1">
    <citation type="submission" date="2007-04" db="EMBL/GenBank/DDBJ databases">
        <title>Annotation of Pediculus humanus corporis strain USDA.</title>
        <authorList>
            <person name="Kirkness E."/>
            <person name="Hannick L."/>
            <person name="Hass B."/>
            <person name="Bruggner R."/>
            <person name="Lawson D."/>
            <person name="Bidwell S."/>
            <person name="Joardar V."/>
            <person name="Caler E."/>
            <person name="Walenz B."/>
            <person name="Inman J."/>
            <person name="Schobel S."/>
            <person name="Galinsky K."/>
            <person name="Amedeo P."/>
            <person name="Strausberg R."/>
        </authorList>
    </citation>
    <scope>NUCLEOTIDE SEQUENCE</scope>
    <source>
        <strain evidence="2">USDA</strain>
    </source>
</reference>
<evidence type="ECO:0000313" key="3">
    <source>
        <dbReference type="EnsemblMetazoa" id="PHUM492180-PA"/>
    </source>
</evidence>
<organism>
    <name type="scientific">Pediculus humanus subsp. corporis</name>
    <name type="common">Body louse</name>
    <dbReference type="NCBI Taxonomy" id="121224"/>
    <lineage>
        <taxon>Eukaryota</taxon>
        <taxon>Metazoa</taxon>
        <taxon>Ecdysozoa</taxon>
        <taxon>Arthropoda</taxon>
        <taxon>Hexapoda</taxon>
        <taxon>Insecta</taxon>
        <taxon>Pterygota</taxon>
        <taxon>Neoptera</taxon>
        <taxon>Paraneoptera</taxon>
        <taxon>Psocodea</taxon>
        <taxon>Troctomorpha</taxon>
        <taxon>Phthiraptera</taxon>
        <taxon>Anoplura</taxon>
        <taxon>Pediculidae</taxon>
        <taxon>Pediculus</taxon>
    </lineage>
</organism>
<dbReference type="VEuPathDB" id="VectorBase:PHUM492180"/>
<dbReference type="GeneID" id="8235865"/>
<dbReference type="GO" id="GO:0008202">
    <property type="term" value="P:steroid metabolic process"/>
    <property type="evidence" value="ECO:0007669"/>
    <property type="project" value="TreeGrafter"/>
</dbReference>
<accession>E0VWY3</accession>